<dbReference type="NCBIfam" id="TIGR01549">
    <property type="entry name" value="HAD-SF-IA-v1"/>
    <property type="match status" value="1"/>
</dbReference>
<dbReference type="EMBL" id="LQBL01000031">
    <property type="protein sequence ID" value="KUG51913.1"/>
    <property type="molecule type" value="Genomic_DNA"/>
</dbReference>
<keyword evidence="2" id="KW-1185">Reference proteome</keyword>
<dbReference type="InterPro" id="IPR036412">
    <property type="entry name" value="HAD-like_sf"/>
</dbReference>
<dbReference type="InterPro" id="IPR023214">
    <property type="entry name" value="HAD_sf"/>
</dbReference>
<gene>
    <name evidence="1" type="ORF">AVL62_08215</name>
</gene>
<dbReference type="InterPro" id="IPR006439">
    <property type="entry name" value="HAD-SF_hydro_IA"/>
</dbReference>
<accession>A0A0W8I2G2</accession>
<comment type="caution">
    <text evidence="1">The sequence shown here is derived from an EMBL/GenBank/DDBJ whole genome shotgun (WGS) entry which is preliminary data.</text>
</comment>
<dbReference type="STRING" id="767452.AVL62_08215"/>
<proteinExistence type="predicted"/>
<dbReference type="PANTHER" id="PTHR43434">
    <property type="entry name" value="PHOSPHOGLYCOLATE PHOSPHATASE"/>
    <property type="match status" value="1"/>
</dbReference>
<dbReference type="PANTHER" id="PTHR43434:SF16">
    <property type="entry name" value="BLL8046 PROTEIN"/>
    <property type="match status" value="1"/>
</dbReference>
<dbReference type="SFLD" id="SFLDS00003">
    <property type="entry name" value="Haloacid_Dehalogenase"/>
    <property type="match status" value="1"/>
</dbReference>
<dbReference type="RefSeq" id="WP_058892208.1">
    <property type="nucleotide sequence ID" value="NZ_LQBL01000031.1"/>
</dbReference>
<protein>
    <submittedName>
        <fullName evidence="1">HAD family hydrolase</fullName>
    </submittedName>
</protein>
<evidence type="ECO:0000313" key="2">
    <source>
        <dbReference type="Proteomes" id="UP000054837"/>
    </source>
</evidence>
<dbReference type="Proteomes" id="UP000054837">
    <property type="component" value="Unassembled WGS sequence"/>
</dbReference>
<organism evidence="1 2">
    <name type="scientific">Serinicoccus chungangensis</name>
    <dbReference type="NCBI Taxonomy" id="767452"/>
    <lineage>
        <taxon>Bacteria</taxon>
        <taxon>Bacillati</taxon>
        <taxon>Actinomycetota</taxon>
        <taxon>Actinomycetes</taxon>
        <taxon>Micrococcales</taxon>
        <taxon>Ornithinimicrobiaceae</taxon>
        <taxon>Serinicoccus</taxon>
    </lineage>
</organism>
<reference evidence="1 2" key="1">
    <citation type="submission" date="2015-12" db="EMBL/GenBank/DDBJ databases">
        <title>Serinicoccus chungangenesis strain CD08_5 genome sequencing and assembly.</title>
        <authorList>
            <person name="Chander A.M."/>
            <person name="Kaur G."/>
            <person name="Nair G.R."/>
            <person name="Dhawan D.K."/>
            <person name="Kochhar R.K."/>
            <person name="Mayilraj S."/>
            <person name="Bhadada S.K."/>
        </authorList>
    </citation>
    <scope>NUCLEOTIDE SEQUENCE [LARGE SCALE GENOMIC DNA]</scope>
    <source>
        <strain evidence="1 2">CD08_5</strain>
    </source>
</reference>
<dbReference type="SUPFAM" id="SSF56784">
    <property type="entry name" value="HAD-like"/>
    <property type="match status" value="1"/>
</dbReference>
<dbReference type="GO" id="GO:0006281">
    <property type="term" value="P:DNA repair"/>
    <property type="evidence" value="ECO:0007669"/>
    <property type="project" value="TreeGrafter"/>
</dbReference>
<keyword evidence="1" id="KW-0378">Hydrolase</keyword>
<dbReference type="GO" id="GO:0008967">
    <property type="term" value="F:phosphoglycolate phosphatase activity"/>
    <property type="evidence" value="ECO:0007669"/>
    <property type="project" value="TreeGrafter"/>
</dbReference>
<dbReference type="SFLD" id="SFLDG01129">
    <property type="entry name" value="C1.5:_HAD__Beta-PGM__Phosphata"/>
    <property type="match status" value="1"/>
</dbReference>
<dbReference type="InterPro" id="IPR023198">
    <property type="entry name" value="PGP-like_dom2"/>
</dbReference>
<dbReference type="InterPro" id="IPR050155">
    <property type="entry name" value="HAD-like_hydrolase_sf"/>
</dbReference>
<dbReference type="Gene3D" id="1.10.150.240">
    <property type="entry name" value="Putative phosphatase, domain 2"/>
    <property type="match status" value="1"/>
</dbReference>
<dbReference type="AlphaFoldDB" id="A0A0W8I2G2"/>
<dbReference type="OrthoDB" id="9793014at2"/>
<evidence type="ECO:0000313" key="1">
    <source>
        <dbReference type="EMBL" id="KUG51913.1"/>
    </source>
</evidence>
<dbReference type="GO" id="GO:0005829">
    <property type="term" value="C:cytosol"/>
    <property type="evidence" value="ECO:0007669"/>
    <property type="project" value="TreeGrafter"/>
</dbReference>
<name>A0A0W8I2G2_9MICO</name>
<dbReference type="Pfam" id="PF00702">
    <property type="entry name" value="Hydrolase"/>
    <property type="match status" value="1"/>
</dbReference>
<dbReference type="Gene3D" id="3.40.50.1000">
    <property type="entry name" value="HAD superfamily/HAD-like"/>
    <property type="match status" value="1"/>
</dbReference>
<sequence length="236" mass="25420">MTPTRDTVLLDVDGTLADSTYHHALAWARAFARFDLTPPLWRVHRSIGMGGDKLVAVVTDDEVEARVGDDLRQSWEEEYARVLDEVRLLDGARDLVLSLHERGLRVALASSGKKTFTDHVIELLDLPDGVLGTVTTSEDAEQSKPAPDILGVALERAGGERAVLVGDTPYDVASAARMGAPCVVVRSGGFGVQELRDAGAVLIVDGPRDLVGADWDQLCRAEPPEGSDDPQEPLPH</sequence>